<dbReference type="RefSeq" id="XP_067917030.1">
    <property type="nucleotide sequence ID" value="XM_068070994.1"/>
</dbReference>
<feature type="compositionally biased region" description="Gly residues" evidence="1">
    <location>
        <begin position="68"/>
        <end position="79"/>
    </location>
</feature>
<gene>
    <name evidence="3" type="ORF">CSUI_010893</name>
</gene>
<evidence type="ECO:0000313" key="4">
    <source>
        <dbReference type="Proteomes" id="UP000221165"/>
    </source>
</evidence>
<organism evidence="3 4">
    <name type="scientific">Cystoisospora suis</name>
    <dbReference type="NCBI Taxonomy" id="483139"/>
    <lineage>
        <taxon>Eukaryota</taxon>
        <taxon>Sar</taxon>
        <taxon>Alveolata</taxon>
        <taxon>Apicomplexa</taxon>
        <taxon>Conoidasida</taxon>
        <taxon>Coccidia</taxon>
        <taxon>Eucoccidiorida</taxon>
        <taxon>Eimeriorina</taxon>
        <taxon>Sarcocystidae</taxon>
        <taxon>Cystoisospora</taxon>
    </lineage>
</organism>
<dbReference type="AlphaFoldDB" id="A0A2C6KG37"/>
<proteinExistence type="predicted"/>
<sequence>MLSLSLYISLYAYFSLLVVCFGLTSSVFSTLLRRRLEEAFLLFALHAKTDSRRRDRGNRLLLSSKRAGPGGEEGGGGAPGEVKYFLQHSARSPGMQPGEGDTEEAGGTPPGGLGGVRGYYGGEKIGMIGRSYFVPGGGSPTGTVQPSFPVTGSIPPYAYQPFYYANLPSSHRRRNLYFAALPPCGPVQEELKAQARRVRTPPMPPIYRPTAESYPGGRDEVTRGAVGNAAFLNAASPSTRQSRRLRNELRGALLVP</sequence>
<keyword evidence="2" id="KW-0472">Membrane</keyword>
<evidence type="ECO:0008006" key="5">
    <source>
        <dbReference type="Google" id="ProtNLM"/>
    </source>
</evidence>
<name>A0A2C6KG37_9APIC</name>
<feature type="transmembrane region" description="Helical" evidence="2">
    <location>
        <begin position="6"/>
        <end position="32"/>
    </location>
</feature>
<dbReference type="VEuPathDB" id="ToxoDB:CSUI_010893"/>
<feature type="region of interest" description="Disordered" evidence="1">
    <location>
        <begin position="56"/>
        <end position="113"/>
    </location>
</feature>
<protein>
    <recommendedName>
        <fullName evidence="5">Transmembrane protein</fullName>
    </recommendedName>
</protein>
<dbReference type="GeneID" id="94434205"/>
<feature type="non-terminal residue" evidence="3">
    <location>
        <position position="256"/>
    </location>
</feature>
<keyword evidence="2" id="KW-0812">Transmembrane</keyword>
<evidence type="ECO:0000256" key="2">
    <source>
        <dbReference type="SAM" id="Phobius"/>
    </source>
</evidence>
<evidence type="ECO:0000256" key="1">
    <source>
        <dbReference type="SAM" id="MobiDB-lite"/>
    </source>
</evidence>
<dbReference type="Proteomes" id="UP000221165">
    <property type="component" value="Unassembled WGS sequence"/>
</dbReference>
<dbReference type="EMBL" id="MIGC01008758">
    <property type="protein sequence ID" value="PHJ15296.1"/>
    <property type="molecule type" value="Genomic_DNA"/>
</dbReference>
<feature type="region of interest" description="Disordered" evidence="1">
    <location>
        <begin position="195"/>
        <end position="218"/>
    </location>
</feature>
<keyword evidence="2" id="KW-1133">Transmembrane helix</keyword>
<evidence type="ECO:0000313" key="3">
    <source>
        <dbReference type="EMBL" id="PHJ15296.1"/>
    </source>
</evidence>
<keyword evidence="4" id="KW-1185">Reference proteome</keyword>
<comment type="caution">
    <text evidence="3">The sequence shown here is derived from an EMBL/GenBank/DDBJ whole genome shotgun (WGS) entry which is preliminary data.</text>
</comment>
<reference evidence="3 4" key="1">
    <citation type="journal article" date="2017" name="Int. J. Parasitol.">
        <title>The genome of the protozoan parasite Cystoisospora suis and a reverse vaccinology approach to identify vaccine candidates.</title>
        <authorList>
            <person name="Palmieri N."/>
            <person name="Shrestha A."/>
            <person name="Ruttkowski B."/>
            <person name="Beck T."/>
            <person name="Vogl C."/>
            <person name="Tomley F."/>
            <person name="Blake D.P."/>
            <person name="Joachim A."/>
        </authorList>
    </citation>
    <scope>NUCLEOTIDE SEQUENCE [LARGE SCALE GENOMIC DNA]</scope>
    <source>
        <strain evidence="3 4">Wien I</strain>
    </source>
</reference>
<accession>A0A2C6KG37</accession>